<dbReference type="AlphaFoldDB" id="A0A183UG19"/>
<dbReference type="WBParaSite" id="TCNE_0000743901-mRNA-1">
    <property type="protein sequence ID" value="TCNE_0000743901-mRNA-1"/>
    <property type="gene ID" value="TCNE_0000743901"/>
</dbReference>
<reference evidence="3" key="1">
    <citation type="submission" date="2016-06" db="UniProtKB">
        <authorList>
            <consortium name="WormBaseParasite"/>
        </authorList>
    </citation>
    <scope>IDENTIFICATION</scope>
</reference>
<evidence type="ECO:0000313" key="3">
    <source>
        <dbReference type="WBParaSite" id="TCNE_0000743901-mRNA-1"/>
    </source>
</evidence>
<dbReference type="Proteomes" id="UP000050794">
    <property type="component" value="Unassembled WGS sequence"/>
</dbReference>
<organism evidence="2 3">
    <name type="scientific">Toxocara canis</name>
    <name type="common">Canine roundworm</name>
    <dbReference type="NCBI Taxonomy" id="6265"/>
    <lineage>
        <taxon>Eukaryota</taxon>
        <taxon>Metazoa</taxon>
        <taxon>Ecdysozoa</taxon>
        <taxon>Nematoda</taxon>
        <taxon>Chromadorea</taxon>
        <taxon>Rhabditida</taxon>
        <taxon>Spirurina</taxon>
        <taxon>Ascaridomorpha</taxon>
        <taxon>Ascaridoidea</taxon>
        <taxon>Toxocaridae</taxon>
        <taxon>Toxocara</taxon>
    </lineage>
</organism>
<sequence>MFWSHKKAINASYKLATRRYETRGTNRRILGRQKRIINDTSKNVVRQYDRTEFISDLLTQKQSCCLKKATQKTSKTIAQYPFQRQSKSASHRFWASDYSSNSNRNKTSKRHALNQASQQVTNPCVSLTDRKDWRVQLDSTYALCRLRKSLRFRLHRPMEIYEACEGNTPFSSLHS</sequence>
<proteinExistence type="predicted"/>
<evidence type="ECO:0000313" key="2">
    <source>
        <dbReference type="Proteomes" id="UP000050794"/>
    </source>
</evidence>
<accession>A0A183UG19</accession>
<evidence type="ECO:0000256" key="1">
    <source>
        <dbReference type="SAM" id="MobiDB-lite"/>
    </source>
</evidence>
<keyword evidence="2" id="KW-1185">Reference proteome</keyword>
<name>A0A183UG19_TOXCA</name>
<protein>
    <submittedName>
        <fullName evidence="3">Transposase</fullName>
    </submittedName>
</protein>
<feature type="region of interest" description="Disordered" evidence="1">
    <location>
        <begin position="97"/>
        <end position="117"/>
    </location>
</feature>